<accession>A0A504U8U1</accession>
<evidence type="ECO:0000313" key="2">
    <source>
        <dbReference type="Proteomes" id="UP000316429"/>
    </source>
</evidence>
<comment type="caution">
    <text evidence="1">The sequence shown here is derived from an EMBL/GenBank/DDBJ whole genome shotgun (WGS) entry which is preliminary data.</text>
</comment>
<sequence length="71" mass="8028">MIISLFRLESSAETDFLLDALADTSMLHAKFSTAKIRDRMHIFRDLHRRRCKFSRDAKIGLSGGATFGCGH</sequence>
<evidence type="ECO:0000313" key="1">
    <source>
        <dbReference type="EMBL" id="TPP11584.1"/>
    </source>
</evidence>
<dbReference type="Proteomes" id="UP000316429">
    <property type="component" value="Unassembled WGS sequence"/>
</dbReference>
<gene>
    <name evidence="1" type="ORF">FJQ55_12520</name>
</gene>
<protein>
    <submittedName>
        <fullName evidence="1">Uncharacterized protein</fullName>
    </submittedName>
</protein>
<proteinExistence type="predicted"/>
<reference evidence="1 2" key="1">
    <citation type="submission" date="2019-06" db="EMBL/GenBank/DDBJ databases">
        <title>Rhizobium sp. CL12 isolated from roots of soybean.</title>
        <authorList>
            <person name="Wang C."/>
        </authorList>
    </citation>
    <scope>NUCLEOTIDE SEQUENCE [LARGE SCALE GENOMIC DNA]</scope>
    <source>
        <strain evidence="1 2">CL12</strain>
    </source>
</reference>
<organism evidence="1 2">
    <name type="scientific">Rhizobium glycinendophyticum</name>
    <dbReference type="NCBI Taxonomy" id="2589807"/>
    <lineage>
        <taxon>Bacteria</taxon>
        <taxon>Pseudomonadati</taxon>
        <taxon>Pseudomonadota</taxon>
        <taxon>Alphaproteobacteria</taxon>
        <taxon>Hyphomicrobiales</taxon>
        <taxon>Rhizobiaceae</taxon>
        <taxon>Rhizobium/Agrobacterium group</taxon>
        <taxon>Rhizobium</taxon>
    </lineage>
</organism>
<name>A0A504U8U1_9HYPH</name>
<dbReference type="EMBL" id="VFYP01000001">
    <property type="protein sequence ID" value="TPP11584.1"/>
    <property type="molecule type" value="Genomic_DNA"/>
</dbReference>
<dbReference type="RefSeq" id="WP_140828322.1">
    <property type="nucleotide sequence ID" value="NZ_VFYP01000001.1"/>
</dbReference>
<dbReference type="AlphaFoldDB" id="A0A504U8U1"/>
<keyword evidence="2" id="KW-1185">Reference proteome</keyword>